<keyword evidence="9 21" id="KW-0808">Transferase</keyword>
<feature type="domain" description="Penicillin-binding protein transpeptidase" evidence="18">
    <location>
        <begin position="410"/>
        <end position="655"/>
    </location>
</feature>
<keyword evidence="8 21" id="KW-0328">Glycosyltransferase</keyword>
<comment type="pathway">
    <text evidence="2">Cell wall biogenesis; peptidoglycan biosynthesis.</text>
</comment>
<evidence type="ECO:0000256" key="16">
    <source>
        <dbReference type="ARBA" id="ARBA00034000"/>
    </source>
</evidence>
<evidence type="ECO:0000256" key="15">
    <source>
        <dbReference type="ARBA" id="ARBA00023316"/>
    </source>
</evidence>
<evidence type="ECO:0000259" key="18">
    <source>
        <dbReference type="Pfam" id="PF00905"/>
    </source>
</evidence>
<evidence type="ECO:0000256" key="3">
    <source>
        <dbReference type="ARBA" id="ARBA00007090"/>
    </source>
</evidence>
<evidence type="ECO:0000256" key="6">
    <source>
        <dbReference type="ARBA" id="ARBA00022645"/>
    </source>
</evidence>
<dbReference type="GO" id="GO:0009252">
    <property type="term" value="P:peptidoglycan biosynthetic process"/>
    <property type="evidence" value="ECO:0007669"/>
    <property type="project" value="UniProtKB-KW"/>
</dbReference>
<dbReference type="Proteomes" id="UP000248168">
    <property type="component" value="Unassembled WGS sequence"/>
</dbReference>
<dbReference type="Pfam" id="PF00905">
    <property type="entry name" value="Transpeptidase"/>
    <property type="match status" value="1"/>
</dbReference>
<evidence type="ECO:0000313" key="21">
    <source>
        <dbReference type="EMBL" id="SPP65950.1"/>
    </source>
</evidence>
<evidence type="ECO:0000259" key="19">
    <source>
        <dbReference type="Pfam" id="PF00912"/>
    </source>
</evidence>
<feature type="domain" description="Bifunctional transglycosylase second" evidence="20">
    <location>
        <begin position="50"/>
        <end position="132"/>
    </location>
</feature>
<name>A0A330L7M1_9BACT</name>
<evidence type="ECO:0000256" key="12">
    <source>
        <dbReference type="ARBA" id="ARBA00022984"/>
    </source>
</evidence>
<dbReference type="Pfam" id="PF00912">
    <property type="entry name" value="Transgly"/>
    <property type="match status" value="1"/>
</dbReference>
<dbReference type="GO" id="GO:0006508">
    <property type="term" value="P:proteolysis"/>
    <property type="evidence" value="ECO:0007669"/>
    <property type="project" value="UniProtKB-KW"/>
</dbReference>
<proteinExistence type="inferred from homology"/>
<dbReference type="GO" id="GO:0008955">
    <property type="term" value="F:peptidoglycan glycosyltransferase activity"/>
    <property type="evidence" value="ECO:0007669"/>
    <property type="project" value="UniProtKB-EC"/>
</dbReference>
<dbReference type="InParanoid" id="A0A330L7M1"/>
<dbReference type="PANTHER" id="PTHR32282">
    <property type="entry name" value="BINDING PROTEIN TRANSPEPTIDASE, PUTATIVE-RELATED"/>
    <property type="match status" value="1"/>
</dbReference>
<dbReference type="Gene3D" id="3.40.710.10">
    <property type="entry name" value="DD-peptidase/beta-lactamase superfamily"/>
    <property type="match status" value="1"/>
</dbReference>
<evidence type="ECO:0000256" key="5">
    <source>
        <dbReference type="ARBA" id="ARBA00022475"/>
    </source>
</evidence>
<dbReference type="AlphaFoldDB" id="A0A330L7M1"/>
<evidence type="ECO:0000256" key="1">
    <source>
        <dbReference type="ARBA" id="ARBA00004236"/>
    </source>
</evidence>
<keyword evidence="12" id="KW-0573">Peptidoglycan synthesis</keyword>
<sequence length="756" mass="81896">MKWVVGGALGLTGAALLGLVGYGAILSASLSLPKSDEHPPLLIFGAPHLLKPGEAVIETGVFDRLHRLGYRAVSNVQAPGDYLASPTVIDLYLHAQEESHQPSRRVQVELKDGVITNVLSVREREALPFVTLEAPLLSGMRGGSRQVREWVPYGQIPPLVIKTVLAVEDRRFFSHYGVDPVAIGRALWANVTRGGVVQGGSTITQQLAKNLFYSPQRTMGRKLREVVAAVVMEWKYRKEEILESYLNEIYLGQAGSVSIYGVGEAAHRYFGKSLDALSVEEVALIGGMIKGPNTYSPTKNLEHATHRRNVVLRRLRDEGVLTEGAWKEAVNRPVQVSLPEDVVADAPYFVDYLLRQVEAGTGMGIPEGARIYSTLDPYMQQLATDSLRKGLEKLERQYPALREGETPLQGAVVVLDTHTGHLRAMVGGREYRTSQFNRASQAHRQAGSLFKPFVYLAAFEAARAEGSTGLTPATMLADEPVSFESGTSSWSPQNYDRQFHGQVTVRAALEQSLNVPAVRTAHRLGIGSINRLLRGFGLQGALPDNLSTALGSASVSLLEITAAYGGLANAGVVVKPVALTNLVRDSGETVWSPMVDRHQAVSAQGAYLATSLLKGVLDRGTGSKARAWGLRGPVAGKTGTTDGYRDAWFVGYTPELVIGVWVGFDDERAIRLAGSQAALPIWVDVARRLIPADSPDFSMPSGIVSRTIDPRTGQLATAQCPERVAEVFLEGTEPSVYCEVHGGGLWERVKHTLGFS</sequence>
<keyword evidence="22" id="KW-1185">Reference proteome</keyword>
<protein>
    <submittedName>
        <fullName evidence="21">Putative Penicillin-binding protein 1B</fullName>
        <ecNumber evidence="21">2.4.1.129</ecNumber>
        <ecNumber evidence="21">3.4.-.-</ecNumber>
    </submittedName>
</protein>
<dbReference type="GO" id="GO:0008360">
    <property type="term" value="P:regulation of cell shape"/>
    <property type="evidence" value="ECO:0007669"/>
    <property type="project" value="UniProtKB-KW"/>
</dbReference>
<keyword evidence="14" id="KW-0511">Multifunctional enzyme</keyword>
<keyword evidence="10 21" id="KW-0378">Hydrolase</keyword>
<comment type="catalytic activity">
    <reaction evidence="16">
        <text>Preferential cleavage: (Ac)2-L-Lys-D-Ala-|-D-Ala. Also transpeptidation of peptidyl-alanyl moieties that are N-acyl substituents of D-alanine.</text>
        <dbReference type="EC" id="3.4.16.4"/>
    </reaction>
</comment>
<evidence type="ECO:0000256" key="4">
    <source>
        <dbReference type="ARBA" id="ARBA00007739"/>
    </source>
</evidence>
<dbReference type="Gene3D" id="1.10.3810.10">
    <property type="entry name" value="Biosynthetic peptidoglycan transglycosylase-like"/>
    <property type="match status" value="1"/>
</dbReference>
<evidence type="ECO:0000256" key="2">
    <source>
        <dbReference type="ARBA" id="ARBA00004752"/>
    </source>
</evidence>
<evidence type="ECO:0000256" key="14">
    <source>
        <dbReference type="ARBA" id="ARBA00023268"/>
    </source>
</evidence>
<dbReference type="InterPro" id="IPR012338">
    <property type="entry name" value="Beta-lactam/transpept-like"/>
</dbReference>
<reference evidence="22" key="1">
    <citation type="submission" date="2018-04" db="EMBL/GenBank/DDBJ databases">
        <authorList>
            <person name="Lucker S."/>
            <person name="Sakoula D."/>
        </authorList>
    </citation>
    <scope>NUCLEOTIDE SEQUENCE [LARGE SCALE GENOMIC DNA]</scope>
</reference>
<keyword evidence="13" id="KW-0472">Membrane</keyword>
<evidence type="ECO:0000259" key="20">
    <source>
        <dbReference type="Pfam" id="PF14814"/>
    </source>
</evidence>
<dbReference type="SUPFAM" id="SSF53955">
    <property type="entry name" value="Lysozyme-like"/>
    <property type="match status" value="1"/>
</dbReference>
<dbReference type="FunCoup" id="A0A330L7M1">
    <property type="interactions" value="134"/>
</dbReference>
<organism evidence="21 22">
    <name type="scientific">Nitrospira lenta</name>
    <dbReference type="NCBI Taxonomy" id="1436998"/>
    <lineage>
        <taxon>Bacteria</taxon>
        <taxon>Pseudomonadati</taxon>
        <taxon>Nitrospirota</taxon>
        <taxon>Nitrospiria</taxon>
        <taxon>Nitrospirales</taxon>
        <taxon>Nitrospiraceae</taxon>
        <taxon>Nitrospira</taxon>
    </lineage>
</organism>
<comment type="similarity">
    <text evidence="3">In the C-terminal section; belongs to the transpeptidase family.</text>
</comment>
<evidence type="ECO:0000256" key="11">
    <source>
        <dbReference type="ARBA" id="ARBA00022960"/>
    </source>
</evidence>
<evidence type="ECO:0000313" key="22">
    <source>
        <dbReference type="Proteomes" id="UP000248168"/>
    </source>
</evidence>
<dbReference type="GO" id="GO:0071555">
    <property type="term" value="P:cell wall organization"/>
    <property type="evidence" value="ECO:0007669"/>
    <property type="project" value="UniProtKB-KW"/>
</dbReference>
<accession>A0A330L7M1</accession>
<dbReference type="Pfam" id="PF14814">
    <property type="entry name" value="UB2H"/>
    <property type="match status" value="1"/>
</dbReference>
<dbReference type="InterPro" id="IPR050396">
    <property type="entry name" value="Glycosyltr_51/Transpeptidase"/>
</dbReference>
<dbReference type="GO" id="GO:0005886">
    <property type="term" value="C:plasma membrane"/>
    <property type="evidence" value="ECO:0007669"/>
    <property type="project" value="UniProtKB-SubCell"/>
</dbReference>
<dbReference type="SUPFAM" id="SSF56601">
    <property type="entry name" value="beta-lactamase/transpeptidase-like"/>
    <property type="match status" value="1"/>
</dbReference>
<comment type="similarity">
    <text evidence="4">In the N-terminal section; belongs to the glycosyltransferase 51 family.</text>
</comment>
<keyword evidence="11" id="KW-0133">Cell shape</keyword>
<dbReference type="InterPro" id="IPR036950">
    <property type="entry name" value="PBP_transglycosylase"/>
</dbReference>
<dbReference type="EMBL" id="OUNR01000017">
    <property type="protein sequence ID" value="SPP65950.1"/>
    <property type="molecule type" value="Genomic_DNA"/>
</dbReference>
<dbReference type="PANTHER" id="PTHR32282:SF11">
    <property type="entry name" value="PENICILLIN-BINDING PROTEIN 1B"/>
    <property type="match status" value="1"/>
</dbReference>
<dbReference type="InterPro" id="IPR028166">
    <property type="entry name" value="UB2H"/>
</dbReference>
<dbReference type="GO" id="GO:0008658">
    <property type="term" value="F:penicillin binding"/>
    <property type="evidence" value="ECO:0007669"/>
    <property type="project" value="InterPro"/>
</dbReference>
<evidence type="ECO:0000256" key="17">
    <source>
        <dbReference type="ARBA" id="ARBA00049902"/>
    </source>
</evidence>
<keyword evidence="6" id="KW-0121">Carboxypeptidase</keyword>
<comment type="catalytic activity">
    <reaction evidence="17">
        <text>[GlcNAc-(1-&gt;4)-Mur2Ac(oyl-L-Ala-gamma-D-Glu-L-Lys-D-Ala-D-Ala)](n)-di-trans,octa-cis-undecaprenyl diphosphate + beta-D-GlcNAc-(1-&gt;4)-Mur2Ac(oyl-L-Ala-gamma-D-Glu-L-Lys-D-Ala-D-Ala)-di-trans,octa-cis-undecaprenyl diphosphate = [GlcNAc-(1-&gt;4)-Mur2Ac(oyl-L-Ala-gamma-D-Glu-L-Lys-D-Ala-D-Ala)](n+1)-di-trans,octa-cis-undecaprenyl diphosphate + di-trans,octa-cis-undecaprenyl diphosphate + H(+)</text>
        <dbReference type="Rhea" id="RHEA:23708"/>
        <dbReference type="Rhea" id="RHEA-COMP:9602"/>
        <dbReference type="Rhea" id="RHEA-COMP:9603"/>
        <dbReference type="ChEBI" id="CHEBI:15378"/>
        <dbReference type="ChEBI" id="CHEBI:58405"/>
        <dbReference type="ChEBI" id="CHEBI:60033"/>
        <dbReference type="ChEBI" id="CHEBI:78435"/>
        <dbReference type="EC" id="2.4.99.28"/>
    </reaction>
</comment>
<dbReference type="EC" id="3.4.-.-" evidence="21"/>
<dbReference type="FunFam" id="1.10.3810.10:FF:000001">
    <property type="entry name" value="Penicillin-binding protein 1A"/>
    <property type="match status" value="1"/>
</dbReference>
<dbReference type="GO" id="GO:0009002">
    <property type="term" value="F:serine-type D-Ala-D-Ala carboxypeptidase activity"/>
    <property type="evidence" value="ECO:0007669"/>
    <property type="project" value="UniProtKB-EC"/>
</dbReference>
<dbReference type="NCBIfam" id="TIGR02074">
    <property type="entry name" value="PBP_1a_fam"/>
    <property type="match status" value="1"/>
</dbReference>
<keyword evidence="7" id="KW-0645">Protease</keyword>
<evidence type="ECO:0000256" key="10">
    <source>
        <dbReference type="ARBA" id="ARBA00022801"/>
    </source>
</evidence>
<dbReference type="EC" id="2.4.1.129" evidence="21"/>
<evidence type="ECO:0000256" key="7">
    <source>
        <dbReference type="ARBA" id="ARBA00022670"/>
    </source>
</evidence>
<dbReference type="InterPro" id="IPR023346">
    <property type="entry name" value="Lysozyme-like_dom_sf"/>
</dbReference>
<dbReference type="Gene3D" id="3.30.2060.10">
    <property type="entry name" value="Penicillin-binding protein 1b domain"/>
    <property type="match status" value="1"/>
</dbReference>
<evidence type="ECO:0000256" key="13">
    <source>
        <dbReference type="ARBA" id="ARBA00023136"/>
    </source>
</evidence>
<dbReference type="GO" id="GO:0030288">
    <property type="term" value="C:outer membrane-bounded periplasmic space"/>
    <property type="evidence" value="ECO:0007669"/>
    <property type="project" value="TreeGrafter"/>
</dbReference>
<gene>
    <name evidence="21" type="ORF">NITLEN_40423</name>
</gene>
<keyword evidence="15" id="KW-0961">Cell wall biogenesis/degradation</keyword>
<dbReference type="InterPro" id="IPR001264">
    <property type="entry name" value="Glyco_trans_51"/>
</dbReference>
<comment type="subcellular location">
    <subcellularLocation>
        <location evidence="1">Cell membrane</location>
    </subcellularLocation>
</comment>
<feature type="domain" description="Glycosyl transferase family 51" evidence="19">
    <location>
        <begin position="144"/>
        <end position="315"/>
    </location>
</feature>
<keyword evidence="5" id="KW-1003">Cell membrane</keyword>
<evidence type="ECO:0000256" key="8">
    <source>
        <dbReference type="ARBA" id="ARBA00022676"/>
    </source>
</evidence>
<evidence type="ECO:0000256" key="9">
    <source>
        <dbReference type="ARBA" id="ARBA00022679"/>
    </source>
</evidence>
<dbReference type="InterPro" id="IPR001460">
    <property type="entry name" value="PCN-bd_Tpept"/>
</dbReference>